<evidence type="ECO:0000313" key="2">
    <source>
        <dbReference type="Proteomes" id="UP000689195"/>
    </source>
</evidence>
<name>A0A8S1SQ55_9CILI</name>
<dbReference type="EMBL" id="CAJJDO010000009">
    <property type="protein sequence ID" value="CAD8140562.1"/>
    <property type="molecule type" value="Genomic_DNA"/>
</dbReference>
<dbReference type="AlphaFoldDB" id="A0A8S1SQ55"/>
<protein>
    <submittedName>
        <fullName evidence="1">Uncharacterized protein</fullName>
    </submittedName>
</protein>
<dbReference type="Proteomes" id="UP000689195">
    <property type="component" value="Unassembled WGS sequence"/>
</dbReference>
<reference evidence="1" key="1">
    <citation type="submission" date="2021-01" db="EMBL/GenBank/DDBJ databases">
        <authorList>
            <consortium name="Genoscope - CEA"/>
            <person name="William W."/>
        </authorList>
    </citation>
    <scope>NUCLEOTIDE SEQUENCE</scope>
</reference>
<accession>A0A8S1SQ55</accession>
<sequence>MANNICNTFSFYPLMEVDNNLNIVHHKMIFLFDIDKFHFIELQLKSMMYTHYRHLLYMFSKQDDRKYMKNEYFQLTLLSINWLY</sequence>
<evidence type="ECO:0000313" key="1">
    <source>
        <dbReference type="EMBL" id="CAD8140562.1"/>
    </source>
</evidence>
<keyword evidence="2" id="KW-1185">Reference proteome</keyword>
<gene>
    <name evidence="1" type="ORF">PPENT_87.1.T0090137</name>
</gene>
<proteinExistence type="predicted"/>
<comment type="caution">
    <text evidence="1">The sequence shown here is derived from an EMBL/GenBank/DDBJ whole genome shotgun (WGS) entry which is preliminary data.</text>
</comment>
<organism evidence="1 2">
    <name type="scientific">Paramecium pentaurelia</name>
    <dbReference type="NCBI Taxonomy" id="43138"/>
    <lineage>
        <taxon>Eukaryota</taxon>
        <taxon>Sar</taxon>
        <taxon>Alveolata</taxon>
        <taxon>Ciliophora</taxon>
        <taxon>Intramacronucleata</taxon>
        <taxon>Oligohymenophorea</taxon>
        <taxon>Peniculida</taxon>
        <taxon>Parameciidae</taxon>
        <taxon>Paramecium</taxon>
    </lineage>
</organism>